<dbReference type="HOGENOM" id="CLU_075826_1_1_0"/>
<accession>A0A0S6VTU7</accession>
<dbReference type="InterPro" id="IPR029063">
    <property type="entry name" value="SAM-dependent_MTases_sf"/>
</dbReference>
<dbReference type="InterPro" id="IPR004398">
    <property type="entry name" value="RNA_MeTrfase_RsmD"/>
</dbReference>
<keyword evidence="1 3" id="KW-0489">Methyltransferase</keyword>
<dbReference type="NCBIfam" id="TIGR00095">
    <property type="entry name" value="16S rRNA (guanine(966)-N(2))-methyltransferase RsmD"/>
    <property type="match status" value="1"/>
</dbReference>
<reference evidence="3" key="1">
    <citation type="journal article" date="2015" name="PeerJ">
        <title>First genomic representation of candidate bacterial phylum KSB3 points to enhanced environmental sensing as a trigger of wastewater bulking.</title>
        <authorList>
            <person name="Sekiguchi Y."/>
            <person name="Ohashi A."/>
            <person name="Parks D.H."/>
            <person name="Yamauchi T."/>
            <person name="Tyson G.W."/>
            <person name="Hugenholtz P."/>
        </authorList>
    </citation>
    <scope>NUCLEOTIDE SEQUENCE [LARGE SCALE GENOMIC DNA]</scope>
</reference>
<evidence type="ECO:0000256" key="1">
    <source>
        <dbReference type="ARBA" id="ARBA00022603"/>
    </source>
</evidence>
<proteinExistence type="predicted"/>
<gene>
    <name evidence="3" type="ORF">U14_02215</name>
</gene>
<evidence type="ECO:0000313" key="4">
    <source>
        <dbReference type="Proteomes" id="UP000030700"/>
    </source>
</evidence>
<dbReference type="CDD" id="cd02440">
    <property type="entry name" value="AdoMet_MTases"/>
    <property type="match status" value="1"/>
</dbReference>
<dbReference type="STRING" id="1499966.U14_02215"/>
<dbReference type="SUPFAM" id="SSF53335">
    <property type="entry name" value="S-adenosyl-L-methionine-dependent methyltransferases"/>
    <property type="match status" value="1"/>
</dbReference>
<dbReference type="InterPro" id="IPR002052">
    <property type="entry name" value="DNA_methylase_N6_adenine_CS"/>
</dbReference>
<dbReference type="PROSITE" id="PS00092">
    <property type="entry name" value="N6_MTASE"/>
    <property type="match status" value="1"/>
</dbReference>
<dbReference type="PIRSF" id="PIRSF004553">
    <property type="entry name" value="CHP00095"/>
    <property type="match status" value="1"/>
</dbReference>
<dbReference type="GO" id="GO:0008168">
    <property type="term" value="F:methyltransferase activity"/>
    <property type="evidence" value="ECO:0007669"/>
    <property type="project" value="UniProtKB-KW"/>
</dbReference>
<dbReference type="Pfam" id="PF03602">
    <property type="entry name" value="Cons_hypoth95"/>
    <property type="match status" value="1"/>
</dbReference>
<dbReference type="PANTHER" id="PTHR43542:SF1">
    <property type="entry name" value="METHYLTRANSFERASE"/>
    <property type="match status" value="1"/>
</dbReference>
<dbReference type="GO" id="GO:0003676">
    <property type="term" value="F:nucleic acid binding"/>
    <property type="evidence" value="ECO:0007669"/>
    <property type="project" value="InterPro"/>
</dbReference>
<evidence type="ECO:0000313" key="3">
    <source>
        <dbReference type="EMBL" id="GAK50973.1"/>
    </source>
</evidence>
<dbReference type="EMBL" id="DF820456">
    <property type="protein sequence ID" value="GAK50973.1"/>
    <property type="molecule type" value="Genomic_DNA"/>
</dbReference>
<keyword evidence="4" id="KW-1185">Reference proteome</keyword>
<dbReference type="PANTHER" id="PTHR43542">
    <property type="entry name" value="METHYLTRANSFERASE"/>
    <property type="match status" value="1"/>
</dbReference>
<protein>
    <submittedName>
        <fullName evidence="3">N6-adenine-specific methylase</fullName>
    </submittedName>
</protein>
<dbReference type="GO" id="GO:0031167">
    <property type="term" value="P:rRNA methylation"/>
    <property type="evidence" value="ECO:0007669"/>
    <property type="project" value="InterPro"/>
</dbReference>
<evidence type="ECO:0000256" key="2">
    <source>
        <dbReference type="ARBA" id="ARBA00022679"/>
    </source>
</evidence>
<dbReference type="Gene3D" id="3.40.50.150">
    <property type="entry name" value="Vaccinia Virus protein VP39"/>
    <property type="match status" value="1"/>
</dbReference>
<organism evidence="3">
    <name type="scientific">Candidatus Moduliflexus flocculans</name>
    <dbReference type="NCBI Taxonomy" id="1499966"/>
    <lineage>
        <taxon>Bacteria</taxon>
        <taxon>Candidatus Moduliflexota</taxon>
        <taxon>Candidatus Moduliflexia</taxon>
        <taxon>Candidatus Moduliflexales</taxon>
        <taxon>Candidatus Moduliflexaceae</taxon>
    </lineage>
</organism>
<name>A0A0S6VTU7_9BACT</name>
<keyword evidence="2" id="KW-0808">Transferase</keyword>
<dbReference type="Proteomes" id="UP000030700">
    <property type="component" value="Unassembled WGS sequence"/>
</dbReference>
<sequence>MIGGDIRGATCLDLFAGTGNVGIEALSRQAAHVVFIEKAPAHFRVLQENLTACGLNSNATVFCGDANILLKKLQKAGMTFDLIYLDPPYRQTNMLRDVLERIAEMGLLAPDGQVIVEHASAHEMPSAILDALELSKTRRVGDTTLSFYCWHNLPEGTSL</sequence>
<dbReference type="AlphaFoldDB" id="A0A0S6VTU7"/>